<comment type="caution">
    <text evidence="1">The sequence shown here is derived from an EMBL/GenBank/DDBJ whole genome shotgun (WGS) entry which is preliminary data.</text>
</comment>
<dbReference type="Proteomes" id="UP000055019">
    <property type="component" value="Unassembled WGS sequence"/>
</dbReference>
<dbReference type="EMBL" id="FCOM02000012">
    <property type="protein sequence ID" value="SAL62972.1"/>
    <property type="molecule type" value="Genomic_DNA"/>
</dbReference>
<protein>
    <submittedName>
        <fullName evidence="1">Uncharacterized protein</fullName>
    </submittedName>
</protein>
<reference evidence="1" key="1">
    <citation type="submission" date="2016-01" db="EMBL/GenBank/DDBJ databases">
        <authorList>
            <person name="Peeters C."/>
        </authorList>
    </citation>
    <scope>NUCLEOTIDE SEQUENCE [LARGE SCALE GENOMIC DNA]</scope>
    <source>
        <strain evidence="1">LMG 29317</strain>
    </source>
</reference>
<keyword evidence="2" id="KW-1185">Reference proteome</keyword>
<evidence type="ECO:0000313" key="2">
    <source>
        <dbReference type="Proteomes" id="UP000055019"/>
    </source>
</evidence>
<accession>A0A158J213</accession>
<evidence type="ECO:0000313" key="1">
    <source>
        <dbReference type="EMBL" id="SAL62972.1"/>
    </source>
</evidence>
<dbReference type="AlphaFoldDB" id="A0A158J213"/>
<name>A0A158J213_9BURK</name>
<sequence>METVAGFAPCIVTPLAYLMHCWPMIDATPNALRRLGDTMRDLRRYHGEQLDKWTFQALCDMADLIDELNGHRARPMRRMFAGGNVEKGR</sequence>
<gene>
    <name evidence="1" type="ORF">AWB74_03287</name>
</gene>
<organism evidence="1 2">
    <name type="scientific">Caballeronia arvi</name>
    <dbReference type="NCBI Taxonomy" id="1777135"/>
    <lineage>
        <taxon>Bacteria</taxon>
        <taxon>Pseudomonadati</taxon>
        <taxon>Pseudomonadota</taxon>
        <taxon>Betaproteobacteria</taxon>
        <taxon>Burkholderiales</taxon>
        <taxon>Burkholderiaceae</taxon>
        <taxon>Caballeronia</taxon>
    </lineage>
</organism>
<proteinExistence type="predicted"/>